<sequence>MHLYRFDVEIEERGNVTVVVVAANEESAFSTAEQEVEKNYLKLPIITSITLQEKKPVGKTAGFVI</sequence>
<evidence type="ECO:0000313" key="2">
    <source>
        <dbReference type="Proteomes" id="UP001139150"/>
    </source>
</evidence>
<proteinExistence type="predicted"/>
<dbReference type="InterPro" id="IPR024998">
    <property type="entry name" value="DUF3906"/>
</dbReference>
<reference evidence="1" key="1">
    <citation type="submission" date="2022-02" db="EMBL/GenBank/DDBJ databases">
        <title>Halalkalibacter sp. nov. isolated from Lonar Lake, India.</title>
        <authorList>
            <person name="Joshi A."/>
            <person name="Thite S."/>
            <person name="Lodha T."/>
        </authorList>
    </citation>
    <scope>NUCLEOTIDE SEQUENCE</scope>
    <source>
        <strain evidence="1">MEB205</strain>
    </source>
</reference>
<dbReference type="AlphaFoldDB" id="A0A9X2CS06"/>
<organism evidence="1 2">
    <name type="scientific">Halalkalibacter alkaliphilus</name>
    <dbReference type="NCBI Taxonomy" id="2917993"/>
    <lineage>
        <taxon>Bacteria</taxon>
        <taxon>Bacillati</taxon>
        <taxon>Bacillota</taxon>
        <taxon>Bacilli</taxon>
        <taxon>Bacillales</taxon>
        <taxon>Bacillaceae</taxon>
        <taxon>Halalkalibacter</taxon>
    </lineage>
</organism>
<protein>
    <submittedName>
        <fullName evidence="1">DUF3906 family protein</fullName>
    </submittedName>
</protein>
<comment type="caution">
    <text evidence="1">The sequence shown here is derived from an EMBL/GenBank/DDBJ whole genome shotgun (WGS) entry which is preliminary data.</text>
</comment>
<keyword evidence="2" id="KW-1185">Reference proteome</keyword>
<name>A0A9X2CS06_9BACI</name>
<gene>
    <name evidence="1" type="ORF">MF646_08350</name>
</gene>
<dbReference type="Pfam" id="PF13046">
    <property type="entry name" value="DUF3906"/>
    <property type="match status" value="1"/>
</dbReference>
<dbReference type="RefSeq" id="WP_250096037.1">
    <property type="nucleotide sequence ID" value="NZ_JAKRYL010000007.1"/>
</dbReference>
<dbReference type="EMBL" id="JAKRYL010000007">
    <property type="protein sequence ID" value="MCL7747132.1"/>
    <property type="molecule type" value="Genomic_DNA"/>
</dbReference>
<accession>A0A9X2CS06</accession>
<evidence type="ECO:0000313" key="1">
    <source>
        <dbReference type="EMBL" id="MCL7747132.1"/>
    </source>
</evidence>
<dbReference type="Proteomes" id="UP001139150">
    <property type="component" value="Unassembled WGS sequence"/>
</dbReference>